<reference evidence="2 3" key="1">
    <citation type="submission" date="2020-06" db="EMBL/GenBank/DDBJ databases">
        <authorList>
            <person name="Li R."/>
            <person name="Bekaert M."/>
        </authorList>
    </citation>
    <scope>NUCLEOTIDE SEQUENCE [LARGE SCALE GENOMIC DNA]</scope>
    <source>
        <strain evidence="3">wild</strain>
    </source>
</reference>
<organism evidence="2 3">
    <name type="scientific">Mytilus coruscus</name>
    <name type="common">Sea mussel</name>
    <dbReference type="NCBI Taxonomy" id="42192"/>
    <lineage>
        <taxon>Eukaryota</taxon>
        <taxon>Metazoa</taxon>
        <taxon>Spiralia</taxon>
        <taxon>Lophotrochozoa</taxon>
        <taxon>Mollusca</taxon>
        <taxon>Bivalvia</taxon>
        <taxon>Autobranchia</taxon>
        <taxon>Pteriomorphia</taxon>
        <taxon>Mytilida</taxon>
        <taxon>Mytiloidea</taxon>
        <taxon>Mytilidae</taxon>
        <taxon>Mytilinae</taxon>
        <taxon>Mytilus</taxon>
    </lineage>
</organism>
<dbReference type="InterPro" id="IPR036397">
    <property type="entry name" value="RNaseH_sf"/>
</dbReference>
<dbReference type="EMBL" id="CACVKT020004122">
    <property type="protein sequence ID" value="CAC5388050.1"/>
    <property type="molecule type" value="Genomic_DNA"/>
</dbReference>
<proteinExistence type="predicted"/>
<evidence type="ECO:0000313" key="2">
    <source>
        <dbReference type="EMBL" id="CAC5388050.1"/>
    </source>
</evidence>
<sequence length="492" mass="56486">MTNRGRRTDHNSYIHFLTTCNGIVQDSIRLLNTDVRNPEYVDGVSVRLEGVARNVLRVATKIPSCYELLQLVQSLLENIQDLKSTVNDNAFRSGRSSNGKPGRPLYEISKDQLQFFLDLGFSGSNISKLLQVSQSTVKRRLRYFGISIRERYSTVDDNELDDIIRPLLDENPHLGYRSIQAHVKVKGHTCQENRIRDAIIRVDPAGTAFRWSDTIHRRTYRVAGPNSLWHIDGNHKLIGWRFVIHGGIDGFSRKIVYLGCATNNKSSTVFDLFLHATQRNFIPSRVRSDYGTENVDVAAFMTTHRGANRGSIIQGRSVHNQRIERLWLDLYRGCTNIYYDLFKYLEQCRIVDLENEIHMWALHFVYQPRIQRSLNSFMEMWNSHKLSSERGKTPDQLFVQGALSLFRHDTPAINEIFGEDVNNEYGVDWNGPIVPTEEINNVTVVLTNSPISMVDYLQLQLEVDPLSDIHNDHGISHFLNTVDFVNACLHIV</sequence>
<protein>
    <recommendedName>
        <fullName evidence="1">Integrase catalytic domain-containing protein</fullName>
    </recommendedName>
</protein>
<dbReference type="Gene3D" id="3.30.420.10">
    <property type="entry name" value="Ribonuclease H-like superfamily/Ribonuclease H"/>
    <property type="match status" value="1"/>
</dbReference>
<evidence type="ECO:0000259" key="1">
    <source>
        <dbReference type="PROSITE" id="PS50994"/>
    </source>
</evidence>
<accession>A0A6J8BYP4</accession>
<dbReference type="PANTHER" id="PTHR46791:SF5">
    <property type="entry name" value="CLR5 DOMAIN-CONTAINING PROTEIN-RELATED"/>
    <property type="match status" value="1"/>
</dbReference>
<dbReference type="InterPro" id="IPR012337">
    <property type="entry name" value="RNaseH-like_sf"/>
</dbReference>
<dbReference type="InterPro" id="IPR058913">
    <property type="entry name" value="Integrase_dom_put"/>
</dbReference>
<dbReference type="GO" id="GO:0015074">
    <property type="term" value="P:DNA integration"/>
    <property type="evidence" value="ECO:0007669"/>
    <property type="project" value="InterPro"/>
</dbReference>
<keyword evidence="3" id="KW-1185">Reference proteome</keyword>
<gene>
    <name evidence="2" type="ORF">MCOR_23335</name>
</gene>
<dbReference type="SUPFAM" id="SSF53098">
    <property type="entry name" value="Ribonuclease H-like"/>
    <property type="match status" value="1"/>
</dbReference>
<evidence type="ECO:0000313" key="3">
    <source>
        <dbReference type="Proteomes" id="UP000507470"/>
    </source>
</evidence>
<dbReference type="InterPro" id="IPR001584">
    <property type="entry name" value="Integrase_cat-core"/>
</dbReference>
<dbReference type="Proteomes" id="UP000507470">
    <property type="component" value="Unassembled WGS sequence"/>
</dbReference>
<dbReference type="GO" id="GO:0003676">
    <property type="term" value="F:nucleic acid binding"/>
    <property type="evidence" value="ECO:0007669"/>
    <property type="project" value="InterPro"/>
</dbReference>
<dbReference type="OrthoDB" id="2686689at2759"/>
<dbReference type="AlphaFoldDB" id="A0A6J8BYP4"/>
<dbReference type="PANTHER" id="PTHR46791">
    <property type="entry name" value="EXPRESSED PROTEIN"/>
    <property type="match status" value="1"/>
</dbReference>
<dbReference type="Pfam" id="PF24764">
    <property type="entry name" value="rva_4"/>
    <property type="match status" value="1"/>
</dbReference>
<name>A0A6J8BYP4_MYTCO</name>
<feature type="domain" description="Integrase catalytic" evidence="1">
    <location>
        <begin position="221"/>
        <end position="402"/>
    </location>
</feature>
<dbReference type="PROSITE" id="PS50994">
    <property type="entry name" value="INTEGRASE"/>
    <property type="match status" value="1"/>
</dbReference>